<evidence type="ECO:0000313" key="2">
    <source>
        <dbReference type="Proteomes" id="UP000789920"/>
    </source>
</evidence>
<gene>
    <name evidence="1" type="ORF">RPERSI_LOCUS20545</name>
</gene>
<reference evidence="1" key="1">
    <citation type="submission" date="2021-06" db="EMBL/GenBank/DDBJ databases">
        <authorList>
            <person name="Kallberg Y."/>
            <person name="Tangrot J."/>
            <person name="Rosling A."/>
        </authorList>
    </citation>
    <scope>NUCLEOTIDE SEQUENCE</scope>
    <source>
        <strain evidence="1">MA461A</strain>
    </source>
</reference>
<protein>
    <submittedName>
        <fullName evidence="1">13753_t:CDS:1</fullName>
    </submittedName>
</protein>
<evidence type="ECO:0000313" key="1">
    <source>
        <dbReference type="EMBL" id="CAG8798568.1"/>
    </source>
</evidence>
<sequence>KLQEVFSKSQEAIHSGEINEVDNSRFNEEKAEAERKNKERKNRGEDPFLQAKRTQAINEITQAIEQEPKIPGNYLELADKN</sequence>
<dbReference type="EMBL" id="CAJVQC010058331">
    <property type="protein sequence ID" value="CAG8798568.1"/>
    <property type="molecule type" value="Genomic_DNA"/>
</dbReference>
<name>A0ACA9RLP1_9GLOM</name>
<dbReference type="Proteomes" id="UP000789920">
    <property type="component" value="Unassembled WGS sequence"/>
</dbReference>
<organism evidence="1 2">
    <name type="scientific">Racocetra persica</name>
    <dbReference type="NCBI Taxonomy" id="160502"/>
    <lineage>
        <taxon>Eukaryota</taxon>
        <taxon>Fungi</taxon>
        <taxon>Fungi incertae sedis</taxon>
        <taxon>Mucoromycota</taxon>
        <taxon>Glomeromycotina</taxon>
        <taxon>Glomeromycetes</taxon>
        <taxon>Diversisporales</taxon>
        <taxon>Gigasporaceae</taxon>
        <taxon>Racocetra</taxon>
    </lineage>
</organism>
<comment type="caution">
    <text evidence="1">The sequence shown here is derived from an EMBL/GenBank/DDBJ whole genome shotgun (WGS) entry which is preliminary data.</text>
</comment>
<accession>A0ACA9RLP1</accession>
<feature type="non-terminal residue" evidence="1">
    <location>
        <position position="1"/>
    </location>
</feature>
<proteinExistence type="predicted"/>
<keyword evidence="2" id="KW-1185">Reference proteome</keyword>